<accession>A0ABW5WWC8</accession>
<dbReference type="RefSeq" id="WP_377773792.1">
    <property type="nucleotide sequence ID" value="NZ_JBHUOQ010000003.1"/>
</dbReference>
<keyword evidence="3" id="KW-0804">Transcription</keyword>
<dbReference type="PROSITE" id="PS50949">
    <property type="entry name" value="HTH_GNTR"/>
    <property type="match status" value="1"/>
</dbReference>
<proteinExistence type="predicted"/>
<comment type="caution">
    <text evidence="5">The sequence shown here is derived from an EMBL/GenBank/DDBJ whole genome shotgun (WGS) entry which is preliminary data.</text>
</comment>
<protein>
    <submittedName>
        <fullName evidence="5">GntR family transcriptional regulator</fullName>
    </submittedName>
</protein>
<dbReference type="Proteomes" id="UP001597519">
    <property type="component" value="Unassembled WGS sequence"/>
</dbReference>
<evidence type="ECO:0000259" key="4">
    <source>
        <dbReference type="PROSITE" id="PS50949"/>
    </source>
</evidence>
<dbReference type="SMART" id="SM00345">
    <property type="entry name" value="HTH_GNTR"/>
    <property type="match status" value="1"/>
</dbReference>
<reference evidence="6" key="1">
    <citation type="journal article" date="2019" name="Int. J. Syst. Evol. Microbiol.">
        <title>The Global Catalogue of Microorganisms (GCM) 10K type strain sequencing project: providing services to taxonomists for standard genome sequencing and annotation.</title>
        <authorList>
            <consortium name="The Broad Institute Genomics Platform"/>
            <consortium name="The Broad Institute Genome Sequencing Center for Infectious Disease"/>
            <person name="Wu L."/>
            <person name="Ma J."/>
        </authorList>
    </citation>
    <scope>NUCLEOTIDE SEQUENCE [LARGE SCALE GENOMIC DNA]</scope>
    <source>
        <strain evidence="6">KCTC 33575</strain>
    </source>
</reference>
<dbReference type="InterPro" id="IPR036388">
    <property type="entry name" value="WH-like_DNA-bd_sf"/>
</dbReference>
<dbReference type="EMBL" id="JBHUOQ010000003">
    <property type="protein sequence ID" value="MFD2830602.1"/>
    <property type="molecule type" value="Genomic_DNA"/>
</dbReference>
<dbReference type="Gene3D" id="1.20.120.530">
    <property type="entry name" value="GntR ligand-binding domain-like"/>
    <property type="match status" value="1"/>
</dbReference>
<name>A0ABW5WWC8_9STAP</name>
<feature type="domain" description="HTH gntR-type" evidence="4">
    <location>
        <begin position="8"/>
        <end position="75"/>
    </location>
</feature>
<dbReference type="Pfam" id="PF07729">
    <property type="entry name" value="FCD"/>
    <property type="match status" value="1"/>
</dbReference>
<dbReference type="SUPFAM" id="SSF48008">
    <property type="entry name" value="GntR ligand-binding domain-like"/>
    <property type="match status" value="1"/>
</dbReference>
<evidence type="ECO:0000256" key="3">
    <source>
        <dbReference type="ARBA" id="ARBA00023163"/>
    </source>
</evidence>
<dbReference type="InterPro" id="IPR000524">
    <property type="entry name" value="Tscrpt_reg_HTH_GntR"/>
</dbReference>
<dbReference type="Gene3D" id="1.10.10.10">
    <property type="entry name" value="Winged helix-like DNA-binding domain superfamily/Winged helix DNA-binding domain"/>
    <property type="match status" value="1"/>
</dbReference>
<organism evidence="5 6">
    <name type="scientific">Corticicoccus populi</name>
    <dbReference type="NCBI Taxonomy" id="1812821"/>
    <lineage>
        <taxon>Bacteria</taxon>
        <taxon>Bacillati</taxon>
        <taxon>Bacillota</taxon>
        <taxon>Bacilli</taxon>
        <taxon>Bacillales</taxon>
        <taxon>Staphylococcaceae</taxon>
        <taxon>Corticicoccus</taxon>
    </lineage>
</organism>
<dbReference type="Pfam" id="PF00392">
    <property type="entry name" value="GntR"/>
    <property type="match status" value="1"/>
</dbReference>
<dbReference type="CDD" id="cd07377">
    <property type="entry name" value="WHTH_GntR"/>
    <property type="match status" value="1"/>
</dbReference>
<dbReference type="InterPro" id="IPR036390">
    <property type="entry name" value="WH_DNA-bd_sf"/>
</dbReference>
<dbReference type="PANTHER" id="PTHR43537:SF24">
    <property type="entry name" value="GLUCONATE OPERON TRANSCRIPTIONAL REPRESSOR"/>
    <property type="match status" value="1"/>
</dbReference>
<keyword evidence="1" id="KW-0805">Transcription regulation</keyword>
<evidence type="ECO:0000313" key="6">
    <source>
        <dbReference type="Proteomes" id="UP001597519"/>
    </source>
</evidence>
<dbReference type="PANTHER" id="PTHR43537">
    <property type="entry name" value="TRANSCRIPTIONAL REGULATOR, GNTR FAMILY"/>
    <property type="match status" value="1"/>
</dbReference>
<evidence type="ECO:0000256" key="2">
    <source>
        <dbReference type="ARBA" id="ARBA00023125"/>
    </source>
</evidence>
<gene>
    <name evidence="5" type="ORF">ACFSX4_09020</name>
</gene>
<evidence type="ECO:0000256" key="1">
    <source>
        <dbReference type="ARBA" id="ARBA00023015"/>
    </source>
</evidence>
<dbReference type="InterPro" id="IPR011711">
    <property type="entry name" value="GntR_C"/>
</dbReference>
<dbReference type="InterPro" id="IPR008920">
    <property type="entry name" value="TF_FadR/GntR_C"/>
</dbReference>
<evidence type="ECO:0000313" key="5">
    <source>
        <dbReference type="EMBL" id="MFD2830602.1"/>
    </source>
</evidence>
<dbReference type="SUPFAM" id="SSF46785">
    <property type="entry name" value="Winged helix' DNA-binding domain"/>
    <property type="match status" value="1"/>
</dbReference>
<sequence>MKKIAKTHTLADQAFSIIKESILTGELGPGEALPEEKYSKQLGISRTPFRDTLLRLASEGLIIQKTGSPAVVADFTKIKSLEYMELRHLVEVYNIEKIVHKIDDETLKTLEENLSRQYHAISRNDYSDFMTLDKEFHLTLIKLNDNEEMRALAEKVNTGISRAFLILSKTVPQSAKEAYEEHTAVLDTLKKHDHIQAKNKMIVHLSNVEKRFLNYYKDHTNTKEDE</sequence>
<keyword evidence="6" id="KW-1185">Reference proteome</keyword>
<dbReference type="SMART" id="SM00895">
    <property type="entry name" value="FCD"/>
    <property type="match status" value="1"/>
</dbReference>
<keyword evidence="2" id="KW-0238">DNA-binding</keyword>